<keyword evidence="3" id="KW-1185">Reference proteome</keyword>
<organism evidence="2 3">
    <name type="scientific">Photobacterium aquae</name>
    <dbReference type="NCBI Taxonomy" id="1195763"/>
    <lineage>
        <taxon>Bacteria</taxon>
        <taxon>Pseudomonadati</taxon>
        <taxon>Pseudomonadota</taxon>
        <taxon>Gammaproteobacteria</taxon>
        <taxon>Vibrionales</taxon>
        <taxon>Vibrionaceae</taxon>
        <taxon>Photobacterium</taxon>
    </lineage>
</organism>
<name>A0A0J1H406_9GAMM</name>
<comment type="caution">
    <text evidence="2">The sequence shown here is derived from an EMBL/GenBank/DDBJ whole genome shotgun (WGS) entry which is preliminary data.</text>
</comment>
<proteinExistence type="predicted"/>
<reference evidence="2 3" key="1">
    <citation type="submission" date="2015-05" db="EMBL/GenBank/DDBJ databases">
        <title>Photobacterium galathea sp. nov.</title>
        <authorList>
            <person name="Machado H."/>
            <person name="Gram L."/>
        </authorList>
    </citation>
    <scope>NUCLEOTIDE SEQUENCE [LARGE SCALE GENOMIC DNA]</scope>
    <source>
        <strain evidence="2 3">CGMCC 1.12159</strain>
    </source>
</reference>
<dbReference type="Proteomes" id="UP000036097">
    <property type="component" value="Unassembled WGS sequence"/>
</dbReference>
<evidence type="ECO:0000313" key="3">
    <source>
        <dbReference type="Proteomes" id="UP000036097"/>
    </source>
</evidence>
<dbReference type="CDD" id="cd00291">
    <property type="entry name" value="SirA_YedF_YeeD"/>
    <property type="match status" value="1"/>
</dbReference>
<evidence type="ECO:0000259" key="1">
    <source>
        <dbReference type="Pfam" id="PF01206"/>
    </source>
</evidence>
<gene>
    <name evidence="2" type="ORF">ABT56_08685</name>
</gene>
<dbReference type="EMBL" id="LDOT01000010">
    <property type="protein sequence ID" value="KLV06449.1"/>
    <property type="molecule type" value="Genomic_DNA"/>
</dbReference>
<dbReference type="Gene3D" id="3.30.110.40">
    <property type="entry name" value="TusA-like domain"/>
    <property type="match status" value="1"/>
</dbReference>
<dbReference type="InterPro" id="IPR036868">
    <property type="entry name" value="TusA-like_sf"/>
</dbReference>
<dbReference type="AlphaFoldDB" id="A0A0J1H406"/>
<dbReference type="PATRIC" id="fig|1195763.3.peg.1848"/>
<dbReference type="InterPro" id="IPR001455">
    <property type="entry name" value="TusA-like"/>
</dbReference>
<evidence type="ECO:0000313" key="2">
    <source>
        <dbReference type="EMBL" id="KLV06449.1"/>
    </source>
</evidence>
<protein>
    <recommendedName>
        <fullName evidence="1">UPF0033 domain-containing protein</fullName>
    </recommendedName>
</protein>
<dbReference type="STRING" id="1195763.ABT56_08685"/>
<dbReference type="Pfam" id="PF01206">
    <property type="entry name" value="TusA"/>
    <property type="match status" value="1"/>
</dbReference>
<dbReference type="SUPFAM" id="SSF64307">
    <property type="entry name" value="SirA-like"/>
    <property type="match status" value="1"/>
</dbReference>
<sequence length="85" mass="9681">METRCQYKERDLSMLDLTKERCPMALLLAKRAAESLSPGDALAILIIDTGARQDIPRYFSSTRNFSLNTLEDSPHRLLITVTKRL</sequence>
<feature type="domain" description="UPF0033" evidence="1">
    <location>
        <begin position="15"/>
        <end position="80"/>
    </location>
</feature>
<accession>A0A0J1H406</accession>